<dbReference type="RefSeq" id="WP_228856382.1">
    <property type="nucleotide sequence ID" value="NZ_AP024086.1"/>
</dbReference>
<dbReference type="EC" id="3.1.11.6" evidence="1"/>
<dbReference type="AlphaFoldDB" id="A0A8D5FGM3"/>
<dbReference type="HAMAP" id="MF_00337">
    <property type="entry name" value="Exonuc_7_S"/>
    <property type="match status" value="1"/>
</dbReference>
<dbReference type="EMBL" id="AP024086">
    <property type="protein sequence ID" value="BCL60235.1"/>
    <property type="molecule type" value="Genomic_DNA"/>
</dbReference>
<accession>A0A8D5FGM3</accession>
<reference evidence="3" key="1">
    <citation type="submission" date="2020-09" db="EMBL/GenBank/DDBJ databases">
        <title>Desulfogranum mesoprofundum gen. nov., sp. nov., a novel mesophilic, sulfate-reducing chemolithoautotroph isolated from a deep-sea hydrothermal vent chimney in the Suiyo Seamount.</title>
        <authorList>
            <person name="Hashimoto Y."/>
            <person name="Nakagawa S."/>
        </authorList>
    </citation>
    <scope>NUCLEOTIDE SEQUENCE</scope>
    <source>
        <strain evidence="3">KT2</strain>
    </source>
</reference>
<dbReference type="NCBIfam" id="NF002140">
    <property type="entry name" value="PRK00977.1-4"/>
    <property type="match status" value="1"/>
</dbReference>
<name>A0A8D5FGM3_9BACT</name>
<dbReference type="GO" id="GO:0009318">
    <property type="term" value="C:exodeoxyribonuclease VII complex"/>
    <property type="evidence" value="ECO:0007669"/>
    <property type="project" value="UniProtKB-UniRule"/>
</dbReference>
<dbReference type="GO" id="GO:0005829">
    <property type="term" value="C:cytosol"/>
    <property type="evidence" value="ECO:0007669"/>
    <property type="project" value="TreeGrafter"/>
</dbReference>
<dbReference type="PANTHER" id="PTHR34137:SF1">
    <property type="entry name" value="EXODEOXYRIBONUCLEASE 7 SMALL SUBUNIT"/>
    <property type="match status" value="1"/>
</dbReference>
<sequence>MAKKTFETALARLEQITDELEDSELSLDASLKKFNEGIKLADYCSEQLTKARAKIELLLEKDGKLEAIPFDGTERGNKTISE</sequence>
<keyword evidence="2" id="KW-0175">Coiled coil</keyword>
<dbReference type="GO" id="GO:0008855">
    <property type="term" value="F:exodeoxyribonuclease VII activity"/>
    <property type="evidence" value="ECO:0007669"/>
    <property type="project" value="UniProtKB-UniRule"/>
</dbReference>
<comment type="subcellular location">
    <subcellularLocation>
        <location evidence="1">Cytoplasm</location>
    </subcellularLocation>
</comment>
<proteinExistence type="inferred from homology"/>
<evidence type="ECO:0000313" key="3">
    <source>
        <dbReference type="EMBL" id="BCL60235.1"/>
    </source>
</evidence>
<keyword evidence="1" id="KW-0540">Nuclease</keyword>
<evidence type="ECO:0000313" key="4">
    <source>
        <dbReference type="Proteomes" id="UP000826725"/>
    </source>
</evidence>
<dbReference type="NCBIfam" id="TIGR01280">
    <property type="entry name" value="xseB"/>
    <property type="match status" value="1"/>
</dbReference>
<dbReference type="GO" id="GO:0006308">
    <property type="term" value="P:DNA catabolic process"/>
    <property type="evidence" value="ECO:0007669"/>
    <property type="project" value="UniProtKB-UniRule"/>
</dbReference>
<dbReference type="Pfam" id="PF02609">
    <property type="entry name" value="Exonuc_VII_S"/>
    <property type="match status" value="1"/>
</dbReference>
<dbReference type="Proteomes" id="UP000826725">
    <property type="component" value="Chromosome"/>
</dbReference>
<keyword evidence="1" id="KW-0269">Exonuclease</keyword>
<gene>
    <name evidence="1" type="primary">xseB</name>
    <name evidence="3" type="ORF">DGMP_09280</name>
</gene>
<dbReference type="InterPro" id="IPR003761">
    <property type="entry name" value="Exonuc_VII_S"/>
</dbReference>
<keyword evidence="4" id="KW-1185">Reference proteome</keyword>
<keyword evidence="1" id="KW-0378">Hydrolase</keyword>
<evidence type="ECO:0000256" key="2">
    <source>
        <dbReference type="SAM" id="Coils"/>
    </source>
</evidence>
<keyword evidence="1" id="KW-0963">Cytoplasm</keyword>
<comment type="subunit">
    <text evidence="1">Heterooligomer composed of large and small subunits.</text>
</comment>
<evidence type="ECO:0000256" key="1">
    <source>
        <dbReference type="HAMAP-Rule" id="MF_00337"/>
    </source>
</evidence>
<dbReference type="KEGG" id="dbk:DGMP_09280"/>
<comment type="catalytic activity">
    <reaction evidence="1">
        <text>Exonucleolytic cleavage in either 5'- to 3'- or 3'- to 5'-direction to yield nucleoside 5'-phosphates.</text>
        <dbReference type="EC" id="3.1.11.6"/>
    </reaction>
</comment>
<feature type="coiled-coil region" evidence="2">
    <location>
        <begin position="3"/>
        <end position="33"/>
    </location>
</feature>
<comment type="similarity">
    <text evidence="1">Belongs to the XseB family.</text>
</comment>
<protein>
    <recommendedName>
        <fullName evidence="1">Exodeoxyribonuclease 7 small subunit</fullName>
        <ecNumber evidence="1">3.1.11.6</ecNumber>
    </recommendedName>
    <alternativeName>
        <fullName evidence="1">Exodeoxyribonuclease VII small subunit</fullName>
        <shortName evidence="1">Exonuclease VII small subunit</shortName>
    </alternativeName>
</protein>
<comment type="function">
    <text evidence="1">Bidirectionally degrades single-stranded DNA into large acid-insoluble oligonucleotides, which are then degraded further into small acid-soluble oligonucleotides.</text>
</comment>
<dbReference type="PANTHER" id="PTHR34137">
    <property type="entry name" value="EXODEOXYRIBONUCLEASE 7 SMALL SUBUNIT"/>
    <property type="match status" value="1"/>
</dbReference>
<organism evidence="3 4">
    <name type="scientific">Desulfomarina profundi</name>
    <dbReference type="NCBI Taxonomy" id="2772557"/>
    <lineage>
        <taxon>Bacteria</taxon>
        <taxon>Pseudomonadati</taxon>
        <taxon>Thermodesulfobacteriota</taxon>
        <taxon>Desulfobulbia</taxon>
        <taxon>Desulfobulbales</taxon>
        <taxon>Desulfobulbaceae</taxon>
        <taxon>Desulfomarina</taxon>
    </lineage>
</organism>